<evidence type="ECO:0000313" key="3">
    <source>
        <dbReference type="EMBL" id="RZO20254.1"/>
    </source>
</evidence>
<dbReference type="InterPro" id="IPR052521">
    <property type="entry name" value="Cell_div_SPOR-domain"/>
</dbReference>
<reference evidence="3 4" key="1">
    <citation type="submission" date="2019-02" db="EMBL/GenBank/DDBJ databases">
        <title>Prokaryotic population dynamics and viral predation in marine succession experiment using metagenomics: the confinement effect.</title>
        <authorList>
            <person name="Haro-Moreno J.M."/>
            <person name="Rodriguez-Valera F."/>
            <person name="Lopez-Perez M."/>
        </authorList>
    </citation>
    <scope>NUCLEOTIDE SEQUENCE [LARGE SCALE GENOMIC DNA]</scope>
    <source>
        <strain evidence="3">MED-G170</strain>
    </source>
</reference>
<keyword evidence="1" id="KW-1133">Transmembrane helix</keyword>
<dbReference type="PANTHER" id="PTHR38687:SF1">
    <property type="entry name" value="CELL DIVISION PROTEIN DEDD"/>
    <property type="match status" value="1"/>
</dbReference>
<organism evidence="3 4">
    <name type="scientific">SAR92 clade bacterium</name>
    <dbReference type="NCBI Taxonomy" id="2315479"/>
    <lineage>
        <taxon>Bacteria</taxon>
        <taxon>Pseudomonadati</taxon>
        <taxon>Pseudomonadota</taxon>
        <taxon>Gammaproteobacteria</taxon>
        <taxon>Cellvibrionales</taxon>
        <taxon>Porticoccaceae</taxon>
        <taxon>SAR92 clade</taxon>
    </lineage>
</organism>
<dbReference type="GO" id="GO:0032506">
    <property type="term" value="P:cytokinetic process"/>
    <property type="evidence" value="ECO:0007669"/>
    <property type="project" value="TreeGrafter"/>
</dbReference>
<proteinExistence type="predicted"/>
<dbReference type="GO" id="GO:0030428">
    <property type="term" value="C:cell septum"/>
    <property type="evidence" value="ECO:0007669"/>
    <property type="project" value="TreeGrafter"/>
</dbReference>
<dbReference type="AlphaFoldDB" id="A0A520MGB1"/>
<dbReference type="SUPFAM" id="SSF110997">
    <property type="entry name" value="Sporulation related repeat"/>
    <property type="match status" value="1"/>
</dbReference>
<evidence type="ECO:0000259" key="2">
    <source>
        <dbReference type="PROSITE" id="PS51724"/>
    </source>
</evidence>
<dbReference type="PANTHER" id="PTHR38687">
    <property type="entry name" value="CELL DIVISION PROTEIN DEDD-RELATED"/>
    <property type="match status" value="1"/>
</dbReference>
<gene>
    <name evidence="3" type="ORF">EVB03_04875</name>
</gene>
<accession>A0A520MGB1</accession>
<sequence length="172" mass="18998">MSEGLKHRIAGTIVLGILGLIVLPLLIDFADPAKIDRTTKIPPAPSIQPTELEKVQRPDAIEVTSSLQSLFDGGSFSPVTEESKSFGLDDNKLPMGWFVQVGSFSEEIRAVELQRQLSVDGYKVFKDKVKVDDEFRFRVSIGPKIDKRSALADKAAIDEKFGTDSMVVRHQP</sequence>
<dbReference type="PROSITE" id="PS51724">
    <property type="entry name" value="SPOR"/>
    <property type="match status" value="1"/>
</dbReference>
<evidence type="ECO:0000256" key="1">
    <source>
        <dbReference type="SAM" id="Phobius"/>
    </source>
</evidence>
<dbReference type="Proteomes" id="UP000315889">
    <property type="component" value="Unassembled WGS sequence"/>
</dbReference>
<feature type="domain" description="SPOR" evidence="2">
    <location>
        <begin position="91"/>
        <end position="170"/>
    </location>
</feature>
<dbReference type="EMBL" id="SHBP01000005">
    <property type="protein sequence ID" value="RZO20254.1"/>
    <property type="molecule type" value="Genomic_DNA"/>
</dbReference>
<dbReference type="InterPro" id="IPR007730">
    <property type="entry name" value="SPOR-like_dom"/>
</dbReference>
<dbReference type="Pfam" id="PF05036">
    <property type="entry name" value="SPOR"/>
    <property type="match status" value="1"/>
</dbReference>
<feature type="transmembrane region" description="Helical" evidence="1">
    <location>
        <begin position="9"/>
        <end position="27"/>
    </location>
</feature>
<name>A0A520MGB1_9GAMM</name>
<dbReference type="GO" id="GO:0032153">
    <property type="term" value="C:cell division site"/>
    <property type="evidence" value="ECO:0007669"/>
    <property type="project" value="TreeGrafter"/>
</dbReference>
<keyword evidence="1" id="KW-0812">Transmembrane</keyword>
<comment type="caution">
    <text evidence="3">The sequence shown here is derived from an EMBL/GenBank/DDBJ whole genome shotgun (WGS) entry which is preliminary data.</text>
</comment>
<keyword evidence="1" id="KW-0472">Membrane</keyword>
<dbReference type="InterPro" id="IPR036680">
    <property type="entry name" value="SPOR-like_sf"/>
</dbReference>
<dbReference type="GO" id="GO:0042834">
    <property type="term" value="F:peptidoglycan binding"/>
    <property type="evidence" value="ECO:0007669"/>
    <property type="project" value="InterPro"/>
</dbReference>
<evidence type="ECO:0000313" key="4">
    <source>
        <dbReference type="Proteomes" id="UP000315889"/>
    </source>
</evidence>
<protein>
    <recommendedName>
        <fullName evidence="2">SPOR domain-containing protein</fullName>
    </recommendedName>
</protein>
<dbReference type="Gene3D" id="3.30.70.1070">
    <property type="entry name" value="Sporulation related repeat"/>
    <property type="match status" value="1"/>
</dbReference>